<dbReference type="Proteomes" id="UP000717364">
    <property type="component" value="Unassembled WGS sequence"/>
</dbReference>
<dbReference type="PROSITE" id="PS00678">
    <property type="entry name" value="WD_REPEATS_1"/>
    <property type="match status" value="4"/>
</dbReference>
<dbReference type="SUPFAM" id="SSF48452">
    <property type="entry name" value="TPR-like"/>
    <property type="match status" value="1"/>
</dbReference>
<feature type="domain" description="Novel STAND NTPase 1" evidence="5">
    <location>
        <begin position="532"/>
        <end position="883"/>
    </location>
</feature>
<dbReference type="SUPFAM" id="SSF50978">
    <property type="entry name" value="WD40 repeat-like"/>
    <property type="match status" value="3"/>
</dbReference>
<keyword evidence="1 3" id="KW-0853">WD repeat</keyword>
<dbReference type="Gene3D" id="3.40.50.300">
    <property type="entry name" value="P-loop containing nucleotide triphosphate hydrolases"/>
    <property type="match status" value="1"/>
</dbReference>
<name>A0A947DDH2_9CYAN</name>
<evidence type="ECO:0000313" key="6">
    <source>
        <dbReference type="EMBL" id="MBT9315037.1"/>
    </source>
</evidence>
<evidence type="ECO:0000256" key="2">
    <source>
        <dbReference type="ARBA" id="ARBA00022737"/>
    </source>
</evidence>
<feature type="repeat" description="WD" evidence="3">
    <location>
        <begin position="1244"/>
        <end position="1285"/>
    </location>
</feature>
<feature type="repeat" description="WD" evidence="3">
    <location>
        <begin position="1503"/>
        <end position="1537"/>
    </location>
</feature>
<dbReference type="InterPro" id="IPR027417">
    <property type="entry name" value="P-loop_NTPase"/>
</dbReference>
<dbReference type="InterPro" id="IPR011990">
    <property type="entry name" value="TPR-like_helical_dom_sf"/>
</dbReference>
<feature type="repeat" description="WD" evidence="3">
    <location>
        <begin position="1412"/>
        <end position="1445"/>
    </location>
</feature>
<feature type="repeat" description="WD" evidence="3">
    <location>
        <begin position="1039"/>
        <end position="1072"/>
    </location>
</feature>
<dbReference type="InterPro" id="IPR036322">
    <property type="entry name" value="WD40_repeat_dom_sf"/>
</dbReference>
<keyword evidence="7" id="KW-1185">Reference proteome</keyword>
<dbReference type="SMART" id="SM00320">
    <property type="entry name" value="WD40"/>
    <property type="match status" value="14"/>
</dbReference>
<feature type="repeat" description="WD" evidence="3">
    <location>
        <begin position="1463"/>
        <end position="1495"/>
    </location>
</feature>
<feature type="repeat" description="WD" evidence="3">
    <location>
        <begin position="1121"/>
        <end position="1153"/>
    </location>
</feature>
<sequence>MYQADLPEIVNHNQTALNNLKRALTLGHGQFSLILVRCNYQRLTQLLLSELAQHQEFHVVELTASTRSLPEALRGSQSSQSQPPAAVMVTGFDQVDALDVLFKAANVGRNALLSKFPYPVVLWMNDTALQNLTLAAADLKSFAAVPIQIDYPIQPLIEALHRGADELFTYILDSPESYFLDYSVPALPSLSHHLRVLTEQELPFAIADLNHHAVQLDGALQASLTFLQGRKDHIDRPKVAKEHYEQSLDYWLQSDKTVEDTKDQQAVLLLHLGLWWQTHAEAQRSTYPASCHQARHFYERFIDVLRQQNRRDRTGTFIHILAATLQKMEDWEALTKIANEGIELHQDDWVRLARDYAYLAETALAEENWVKAQNLATAALNLLAQAVKSTEALGSTISDAVDAPPPVASVSPQAVVLALRYDQGRYFFLRGLATLSQGDDSLFDEALHDLENARQRTKPRHDFPLYRNILSNLQDLYFSKRLYLDAFAVKQEQRQVENLMGLRAFIGASAIQPYRSTSSSSDISPVEMRASGRQRAIEHLVGRLMQPRHTLVIIHGESGVGKSSLLSSGLVPALEQATSEGRTTLPLLVRNYLSWEISILQALQQVTSSQPSAPPNFKVSFPITAESLLAHLRQHAQDHYQQIIIIFDQFEEFFFERPGIEQRRSLYYFLRDCLNIPYLKVVLALRDDYLHYLLEWERLAELDLDILSQDVRYYLGNFNPQDCEAVIRQLTEKAQFYLEEELIEVLVADLTVDDNEVRPIELQVVGAELQRNNITTLRRYKQLGDAPIQALVLNFLNRVVRDCGPENSTLARTILYLLSDESTIRPLKTRNELEESLESLGTLVAPERLSLVLEILSESGLLFENPEVGGSVRYQLAHDYLIDLVKQQDMPGLMTVLQAERRRRKQTETQLRAALKDQEMALDQAREDRDRAETAEMQALASVSQALLLSHDGLGALLEALKGAQQSRFTPVASSYLQNQILFRLWQALHTVRERNRIHAHQDWVLSACFSHDDQYLASSSDDGTVRLWNAHGKLLQVLTGHQGSVIDVAFSHDSQLIGSAGDDYTVRLWDLTGQCVQILTGHTGSVNSLAFSPTHKLLASASNDHTVRIWTHDGQWLKTLEGHLDWVRSVAFSADGQHLVSASEDGTLCLWNAEGELLQAMSSHAGWVLQAVFSPDGQHIVSGGDDHLIKLWNLDGELLQYFEGHQNWVRDLCFSPDGSRLISASDDQNIHIWDLHGRLLDTLKGHRGSILSLDINSKGSQLISASDDNTIRLWQLESRDVTKLAGHYGIVWDVCWRPDNTQLVSAGADQTLKVWSSGEDGKHTLLHTIHGHNSSIYSVDWSPDGQMIASASADHTVKLWTVDGQPLHTFQRHHNAVWSVKFSPDGTYLASAGSDRNIRLWDTDGSPLGQLSGHAGTVWTVAFSPDGRYLVSGSEDGTLRRWSLAGIETGDINFADHPGDILSGHTGSVWAVAVSPDGETIASAGSDNTVRLWQNGKLIHTLRGHHDWVRSVSFGLDGNVIASASDDGTIQCWHISGQLLHTLTGHRGIIWQASFASSGNQLASAGADGQVCLWNLNIEQLMQQGCQWLADYLAHGELSELDRLVCEDLWV</sequence>
<evidence type="ECO:0000313" key="7">
    <source>
        <dbReference type="Proteomes" id="UP000717364"/>
    </source>
</evidence>
<reference evidence="6" key="2">
    <citation type="journal article" date="2021" name="Mar. Drugs">
        <title>Genome Reduction and Secondary Metabolism of the Marine Sponge-Associated Cyanobacterium Leptothoe.</title>
        <authorList>
            <person name="Konstantinou D."/>
            <person name="Popin R.V."/>
            <person name="Fewer D.P."/>
            <person name="Sivonen K."/>
            <person name="Gkelis S."/>
        </authorList>
    </citation>
    <scope>NUCLEOTIDE SEQUENCE</scope>
    <source>
        <strain evidence="6">TAU-MAC 1115</strain>
    </source>
</reference>
<dbReference type="PROSITE" id="PS50294">
    <property type="entry name" value="WD_REPEATS_REGION"/>
    <property type="match status" value="14"/>
</dbReference>
<evidence type="ECO:0000256" key="1">
    <source>
        <dbReference type="ARBA" id="ARBA00022574"/>
    </source>
</evidence>
<dbReference type="PROSITE" id="PS50082">
    <property type="entry name" value="WD_REPEATS_2"/>
    <property type="match status" value="14"/>
</dbReference>
<gene>
    <name evidence="6" type="ORF">IXB50_06335</name>
</gene>
<feature type="repeat" description="WD" evidence="3">
    <location>
        <begin position="1162"/>
        <end position="1196"/>
    </location>
</feature>
<comment type="caution">
    <text evidence="6">The sequence shown here is derived from an EMBL/GenBank/DDBJ whole genome shotgun (WGS) entry which is preliminary data.</text>
</comment>
<feature type="repeat" description="WD" evidence="3">
    <location>
        <begin position="1371"/>
        <end position="1403"/>
    </location>
</feature>
<accession>A0A947DDH2</accession>
<evidence type="ECO:0000256" key="3">
    <source>
        <dbReference type="PROSITE-ProRule" id="PRU00221"/>
    </source>
</evidence>
<reference evidence="6" key="1">
    <citation type="submission" date="2020-11" db="EMBL/GenBank/DDBJ databases">
        <authorList>
            <person name="Konstantinou D."/>
            <person name="Gkelis S."/>
            <person name="Popin R."/>
            <person name="Fewer D."/>
            <person name="Sivonen K."/>
        </authorList>
    </citation>
    <scope>NUCLEOTIDE SEQUENCE</scope>
    <source>
        <strain evidence="6">TAU-MAC 1115</strain>
    </source>
</reference>
<dbReference type="InterPro" id="IPR015943">
    <property type="entry name" value="WD40/YVTN_repeat-like_dom_sf"/>
</dbReference>
<evidence type="ECO:0000256" key="4">
    <source>
        <dbReference type="SAM" id="Coils"/>
    </source>
</evidence>
<feature type="repeat" description="WD" evidence="3">
    <location>
        <begin position="998"/>
        <end position="1030"/>
    </location>
</feature>
<feature type="coiled-coil region" evidence="4">
    <location>
        <begin position="897"/>
        <end position="935"/>
    </location>
</feature>
<proteinExistence type="predicted"/>
<dbReference type="Pfam" id="PF20703">
    <property type="entry name" value="nSTAND1"/>
    <property type="match status" value="1"/>
</dbReference>
<feature type="repeat" description="WD" evidence="3">
    <location>
        <begin position="1203"/>
        <end position="1236"/>
    </location>
</feature>
<evidence type="ECO:0000259" key="5">
    <source>
        <dbReference type="Pfam" id="PF20703"/>
    </source>
</evidence>
<dbReference type="SUPFAM" id="SSF52540">
    <property type="entry name" value="P-loop containing nucleoside triphosphate hydrolases"/>
    <property type="match status" value="1"/>
</dbReference>
<keyword evidence="2" id="KW-0677">Repeat</keyword>
<keyword evidence="4" id="KW-0175">Coiled coil</keyword>
<dbReference type="EMBL" id="JADOES010000008">
    <property type="protein sequence ID" value="MBT9315037.1"/>
    <property type="molecule type" value="Genomic_DNA"/>
</dbReference>
<dbReference type="PRINTS" id="PR00320">
    <property type="entry name" value="GPROTEINBRPT"/>
</dbReference>
<feature type="repeat" description="WD" evidence="3">
    <location>
        <begin position="1285"/>
        <end position="1317"/>
    </location>
</feature>
<dbReference type="PANTHER" id="PTHR19879">
    <property type="entry name" value="TRANSCRIPTION INITIATION FACTOR TFIID"/>
    <property type="match status" value="1"/>
</dbReference>
<dbReference type="InterPro" id="IPR001680">
    <property type="entry name" value="WD40_rpt"/>
</dbReference>
<dbReference type="CDD" id="cd00200">
    <property type="entry name" value="WD40"/>
    <property type="match status" value="2"/>
</dbReference>
<dbReference type="Pfam" id="PF00400">
    <property type="entry name" value="WD40"/>
    <property type="match status" value="14"/>
</dbReference>
<dbReference type="InterPro" id="IPR019775">
    <property type="entry name" value="WD40_repeat_CS"/>
</dbReference>
<protein>
    <recommendedName>
        <fullName evidence="5">Novel STAND NTPase 1 domain-containing protein</fullName>
    </recommendedName>
</protein>
<dbReference type="RefSeq" id="WP_215608102.1">
    <property type="nucleotide sequence ID" value="NZ_JADOES010000008.1"/>
</dbReference>
<feature type="repeat" description="WD" evidence="3">
    <location>
        <begin position="1544"/>
        <end position="1585"/>
    </location>
</feature>
<organism evidence="6 7">
    <name type="scientific">Leptothoe spongobia TAU-MAC 1115</name>
    <dbReference type="NCBI Taxonomy" id="1967444"/>
    <lineage>
        <taxon>Bacteria</taxon>
        <taxon>Bacillati</taxon>
        <taxon>Cyanobacteriota</taxon>
        <taxon>Cyanophyceae</taxon>
        <taxon>Nodosilineales</taxon>
        <taxon>Cymatolegaceae</taxon>
        <taxon>Leptothoe</taxon>
        <taxon>Leptothoe spongobia</taxon>
    </lineage>
</organism>
<feature type="repeat" description="WD" evidence="3">
    <location>
        <begin position="1080"/>
        <end position="1111"/>
    </location>
</feature>
<dbReference type="PANTHER" id="PTHR19879:SF9">
    <property type="entry name" value="TRANSCRIPTION INITIATION FACTOR TFIID SUBUNIT 5"/>
    <property type="match status" value="1"/>
</dbReference>
<dbReference type="Gene3D" id="2.130.10.10">
    <property type="entry name" value="YVTN repeat-like/Quinoprotein amine dehydrogenase"/>
    <property type="match status" value="5"/>
</dbReference>
<dbReference type="InterPro" id="IPR049052">
    <property type="entry name" value="nSTAND1"/>
</dbReference>
<feature type="repeat" description="WD" evidence="3">
    <location>
        <begin position="1330"/>
        <end position="1364"/>
    </location>
</feature>
<dbReference type="InterPro" id="IPR020472">
    <property type="entry name" value="WD40_PAC1"/>
</dbReference>